<dbReference type="Pfam" id="PF02894">
    <property type="entry name" value="GFO_IDH_MocA_C"/>
    <property type="match status" value="1"/>
</dbReference>
<gene>
    <name evidence="2" type="ORF">S03H2_24970</name>
</gene>
<dbReference type="EMBL" id="BARU01014013">
    <property type="protein sequence ID" value="GAH43295.1"/>
    <property type="molecule type" value="Genomic_DNA"/>
</dbReference>
<evidence type="ECO:0000313" key="2">
    <source>
        <dbReference type="EMBL" id="GAH43295.1"/>
    </source>
</evidence>
<feature type="domain" description="Gfo/Idh/MocA-like oxidoreductase C-terminal" evidence="1">
    <location>
        <begin position="32"/>
        <end position="79"/>
    </location>
</feature>
<dbReference type="Gene3D" id="3.30.360.10">
    <property type="entry name" value="Dihydrodipicolinate Reductase, domain 2"/>
    <property type="match status" value="1"/>
</dbReference>
<sequence>MPEFNPDGRAQVFSWKPEFTEFLASKAEGIVGYKGELQNFARKILGKEELKANLFDGAKALQIAEAIWKSSQDKKPIKIR</sequence>
<evidence type="ECO:0000259" key="1">
    <source>
        <dbReference type="Pfam" id="PF02894"/>
    </source>
</evidence>
<comment type="caution">
    <text evidence="2">The sequence shown here is derived from an EMBL/GenBank/DDBJ whole genome shotgun (WGS) entry which is preliminary data.</text>
</comment>
<accession>X1GEN9</accession>
<name>X1GEN9_9ZZZZ</name>
<dbReference type="AlphaFoldDB" id="X1GEN9"/>
<proteinExistence type="predicted"/>
<reference evidence="2" key="1">
    <citation type="journal article" date="2014" name="Front. Microbiol.">
        <title>High frequency of phylogenetically diverse reductive dehalogenase-homologous genes in deep subseafloor sedimentary metagenomes.</title>
        <authorList>
            <person name="Kawai M."/>
            <person name="Futagami T."/>
            <person name="Toyoda A."/>
            <person name="Takaki Y."/>
            <person name="Nishi S."/>
            <person name="Hori S."/>
            <person name="Arai W."/>
            <person name="Tsubouchi T."/>
            <person name="Morono Y."/>
            <person name="Uchiyama I."/>
            <person name="Ito T."/>
            <person name="Fujiyama A."/>
            <person name="Inagaki F."/>
            <person name="Takami H."/>
        </authorList>
    </citation>
    <scope>NUCLEOTIDE SEQUENCE</scope>
    <source>
        <strain evidence="2">Expedition CK06-06</strain>
    </source>
</reference>
<dbReference type="InterPro" id="IPR004104">
    <property type="entry name" value="Gfo/Idh/MocA-like_OxRdtase_C"/>
</dbReference>
<organism evidence="2">
    <name type="scientific">marine sediment metagenome</name>
    <dbReference type="NCBI Taxonomy" id="412755"/>
    <lineage>
        <taxon>unclassified sequences</taxon>
        <taxon>metagenomes</taxon>
        <taxon>ecological metagenomes</taxon>
    </lineage>
</organism>
<protein>
    <recommendedName>
        <fullName evidence="1">Gfo/Idh/MocA-like oxidoreductase C-terminal domain-containing protein</fullName>
    </recommendedName>
</protein>